<gene>
    <name evidence="2" type="ORF">BRARA_K00978</name>
</gene>
<dbReference type="Proteomes" id="UP000264353">
    <property type="component" value="Unassembled WGS sequence"/>
</dbReference>
<dbReference type="EMBL" id="KZ865508">
    <property type="protein sequence ID" value="RIA04757.1"/>
    <property type="molecule type" value="Genomic_DNA"/>
</dbReference>
<dbReference type="AlphaFoldDB" id="A0A397L238"/>
<feature type="compositionally biased region" description="Basic residues" evidence="1">
    <location>
        <begin position="71"/>
        <end position="81"/>
    </location>
</feature>
<organism evidence="2">
    <name type="scientific">Brassica campestris</name>
    <name type="common">Field mustard</name>
    <dbReference type="NCBI Taxonomy" id="3711"/>
    <lineage>
        <taxon>Eukaryota</taxon>
        <taxon>Viridiplantae</taxon>
        <taxon>Streptophyta</taxon>
        <taxon>Embryophyta</taxon>
        <taxon>Tracheophyta</taxon>
        <taxon>Spermatophyta</taxon>
        <taxon>Magnoliopsida</taxon>
        <taxon>eudicotyledons</taxon>
        <taxon>Gunneridae</taxon>
        <taxon>Pentapetalae</taxon>
        <taxon>rosids</taxon>
        <taxon>malvids</taxon>
        <taxon>Brassicales</taxon>
        <taxon>Brassicaceae</taxon>
        <taxon>Brassiceae</taxon>
        <taxon>Brassica</taxon>
    </lineage>
</organism>
<reference evidence="2" key="1">
    <citation type="submission" date="2018-06" db="EMBL/GenBank/DDBJ databases">
        <title>WGS assembly of Brassica rapa FPsc.</title>
        <authorList>
            <person name="Bowman J."/>
            <person name="Kohchi T."/>
            <person name="Yamato K."/>
            <person name="Jenkins J."/>
            <person name="Shu S."/>
            <person name="Ishizaki K."/>
            <person name="Yamaoka S."/>
            <person name="Nishihama R."/>
            <person name="Nakamura Y."/>
            <person name="Berger F."/>
            <person name="Adam C."/>
            <person name="Aki S."/>
            <person name="Althoff F."/>
            <person name="Araki T."/>
            <person name="Arteaga-Vazquez M."/>
            <person name="Balasubrmanian S."/>
            <person name="Bauer D."/>
            <person name="Boehm C."/>
            <person name="Briginshaw L."/>
            <person name="Caballero-Perez J."/>
            <person name="Catarino B."/>
            <person name="Chen F."/>
            <person name="Chiyoda S."/>
            <person name="Chovatia M."/>
            <person name="Davies K."/>
            <person name="Delmans M."/>
            <person name="Demura T."/>
            <person name="Dierschke T."/>
            <person name="Dolan L."/>
            <person name="Dorantes-Acosta A."/>
            <person name="Eklund D."/>
            <person name="Florent S."/>
            <person name="Flores-Sandoval E."/>
            <person name="Fujiyama A."/>
            <person name="Fukuzawa H."/>
            <person name="Galik B."/>
            <person name="Grimanelli D."/>
            <person name="Grimwood J."/>
            <person name="Grossniklaus U."/>
            <person name="Hamada T."/>
            <person name="Haseloff J."/>
            <person name="Hetherington A."/>
            <person name="Higo A."/>
            <person name="Hirakawa Y."/>
            <person name="Hundley H."/>
            <person name="Ikeda Y."/>
            <person name="Inoue K."/>
            <person name="Inoue S."/>
            <person name="Ishida S."/>
            <person name="Jia Q."/>
            <person name="Kakita M."/>
            <person name="Kanazawa T."/>
            <person name="Kawai Y."/>
            <person name="Kawashima T."/>
            <person name="Kennedy M."/>
            <person name="Kinose K."/>
            <person name="Kinoshita T."/>
            <person name="Kohara Y."/>
            <person name="Koide E."/>
            <person name="Komatsu K."/>
            <person name="Kopischke S."/>
            <person name="Kubo M."/>
            <person name="Kyozuka J."/>
            <person name="Lagercrantz U."/>
            <person name="Lin S."/>
            <person name="Lindquist E."/>
            <person name="Lipzen A."/>
            <person name="Lu C."/>
            <person name="Luna E."/>
            <person name="Martienssen R."/>
            <person name="Minamino N."/>
            <person name="Mizutani M."/>
            <person name="Mizutani M."/>
            <person name="Mochizuki N."/>
            <person name="Monte I."/>
            <person name="Mosher R."/>
            <person name="Nagasaki H."/>
            <person name="Nakagami H."/>
            <person name="Naramoto S."/>
            <person name="Nishitani K."/>
            <person name="Ohtani M."/>
            <person name="Okamoto T."/>
            <person name="Okumura M."/>
            <person name="Phillips J."/>
            <person name="Pollak B."/>
            <person name="Reinders A."/>
            <person name="Roevekamp M."/>
            <person name="Sano R."/>
            <person name="Sawa S."/>
            <person name="Schmid M."/>
            <person name="Shirakawa M."/>
            <person name="Solano R."/>
            <person name="Spunde A."/>
            <person name="Suetsugu N."/>
            <person name="Sugano S."/>
            <person name="Sugiyama A."/>
            <person name="Sun R."/>
            <person name="Suzuki Y."/>
            <person name="Takenaka M."/>
            <person name="Takezawa D."/>
            <person name="Tomogane H."/>
            <person name="Tsuzuki M."/>
            <person name="Ueda T."/>
            <person name="Umeda M."/>
            <person name="Ward J."/>
            <person name="Watanabe Y."/>
            <person name="Yazaki K."/>
            <person name="Yokoyama R."/>
            <person name="Yoshitake Y."/>
            <person name="Yotsui I."/>
            <person name="Zachgo S."/>
            <person name="Schmutz J."/>
        </authorList>
    </citation>
    <scope>NUCLEOTIDE SEQUENCE [LARGE SCALE GENOMIC DNA]</scope>
</reference>
<proteinExistence type="predicted"/>
<feature type="compositionally biased region" description="Acidic residues" evidence="1">
    <location>
        <begin position="87"/>
        <end position="102"/>
    </location>
</feature>
<name>A0A397L238_BRACM</name>
<feature type="non-terminal residue" evidence="2">
    <location>
        <position position="1"/>
    </location>
</feature>
<protein>
    <submittedName>
        <fullName evidence="2">Uncharacterized protein</fullName>
    </submittedName>
</protein>
<feature type="region of interest" description="Disordered" evidence="1">
    <location>
        <begin position="47"/>
        <end position="102"/>
    </location>
</feature>
<accession>A0A397L238</accession>
<evidence type="ECO:0000256" key="1">
    <source>
        <dbReference type="SAM" id="MobiDB-lite"/>
    </source>
</evidence>
<sequence>PRNRAPAASKKQQLVAEVVEVSSEKKVRKMRSSLFNKKSSLVLGRLANTNNEEEVEEQSVETVAADTASARPKRAKRKHMRYVPSDSESESANDSEFDEDDE</sequence>
<evidence type="ECO:0000313" key="2">
    <source>
        <dbReference type="EMBL" id="RIA04757.1"/>
    </source>
</evidence>